<accession>A0A6B3NDH9</accession>
<evidence type="ECO:0000259" key="1">
    <source>
        <dbReference type="Pfam" id="PF01370"/>
    </source>
</evidence>
<proteinExistence type="predicted"/>
<name>A0A6B3NDH9_9CYAN</name>
<dbReference type="PANTHER" id="PTHR48079">
    <property type="entry name" value="PROTEIN YEEZ"/>
    <property type="match status" value="1"/>
</dbReference>
<dbReference type="AlphaFoldDB" id="A0A6B3NDH9"/>
<dbReference type="GO" id="GO:0005737">
    <property type="term" value="C:cytoplasm"/>
    <property type="evidence" value="ECO:0007669"/>
    <property type="project" value="TreeGrafter"/>
</dbReference>
<protein>
    <submittedName>
        <fullName evidence="2">SDR family oxidoreductase</fullName>
    </submittedName>
</protein>
<dbReference type="CDD" id="cd05266">
    <property type="entry name" value="SDR_a4"/>
    <property type="match status" value="1"/>
</dbReference>
<comment type="caution">
    <text evidence="2">The sequence shown here is derived from an EMBL/GenBank/DDBJ whole genome shotgun (WGS) entry which is preliminary data.</text>
</comment>
<dbReference type="SUPFAM" id="SSF51735">
    <property type="entry name" value="NAD(P)-binding Rossmann-fold domains"/>
    <property type="match status" value="1"/>
</dbReference>
<sequence>MKIAILGCGYVGKAVARQWTKSGHIVTATTTTPEKITDLEAIAQRVVVMKGDNLEALTDIVRNQDVVLFCVGAKASTVEGYQEAYLNTATNLVTALRNNPGVKQLIYTGNYALYGDKKGEWVDENTAIAPTSEYGRILAETEQLLLSANCSVCIFRLGGIYGAGREILKIFRPGAGTTRPGTGEDAANWIHLDDIVAALELARAKQLEGIYHLVNDVPLIKKQLLNSLCQKYNLPKISWDGDRNFLSPYNARLSNLKIKQAGLELIHRETAI</sequence>
<dbReference type="InterPro" id="IPR051783">
    <property type="entry name" value="NAD(P)-dependent_oxidoreduct"/>
</dbReference>
<evidence type="ECO:0000313" key="2">
    <source>
        <dbReference type="EMBL" id="NER29637.1"/>
    </source>
</evidence>
<dbReference type="InterPro" id="IPR036291">
    <property type="entry name" value="NAD(P)-bd_dom_sf"/>
</dbReference>
<dbReference type="EMBL" id="JAAHFQ010000403">
    <property type="protein sequence ID" value="NER29637.1"/>
    <property type="molecule type" value="Genomic_DNA"/>
</dbReference>
<feature type="domain" description="NAD-dependent epimerase/dehydratase" evidence="1">
    <location>
        <begin position="5"/>
        <end position="205"/>
    </location>
</feature>
<dbReference type="Gene3D" id="3.40.50.720">
    <property type="entry name" value="NAD(P)-binding Rossmann-like Domain"/>
    <property type="match status" value="1"/>
</dbReference>
<reference evidence="2" key="1">
    <citation type="submission" date="2019-11" db="EMBL/GenBank/DDBJ databases">
        <title>Genomic insights into an expanded diversity of filamentous marine cyanobacteria reveals the extraordinary biosynthetic potential of Moorea and Okeania.</title>
        <authorList>
            <person name="Ferreira Leao T."/>
            <person name="Wang M."/>
            <person name="Moss N."/>
            <person name="Da Silva R."/>
            <person name="Sanders J."/>
            <person name="Nurk S."/>
            <person name="Gurevich A."/>
            <person name="Humphrey G."/>
            <person name="Reher R."/>
            <person name="Zhu Q."/>
            <person name="Belda-Ferre P."/>
            <person name="Glukhov E."/>
            <person name="Rex R."/>
            <person name="Dorrestein P.C."/>
            <person name="Knight R."/>
            <person name="Pevzner P."/>
            <person name="Gerwick W.H."/>
            <person name="Gerwick L."/>
        </authorList>
    </citation>
    <scope>NUCLEOTIDE SEQUENCE</scope>
    <source>
        <strain evidence="2">SIO1C4</strain>
    </source>
</reference>
<dbReference type="PANTHER" id="PTHR48079:SF6">
    <property type="entry name" value="NAD(P)-BINDING DOMAIN-CONTAINING PROTEIN-RELATED"/>
    <property type="match status" value="1"/>
</dbReference>
<organism evidence="2">
    <name type="scientific">Symploca sp. SIO1C4</name>
    <dbReference type="NCBI Taxonomy" id="2607765"/>
    <lineage>
        <taxon>Bacteria</taxon>
        <taxon>Bacillati</taxon>
        <taxon>Cyanobacteriota</taxon>
        <taxon>Cyanophyceae</taxon>
        <taxon>Coleofasciculales</taxon>
        <taxon>Coleofasciculaceae</taxon>
        <taxon>Symploca</taxon>
    </lineage>
</organism>
<dbReference type="InterPro" id="IPR001509">
    <property type="entry name" value="Epimerase_deHydtase"/>
</dbReference>
<gene>
    <name evidence="2" type="ORF">F6J89_18970</name>
</gene>
<dbReference type="Pfam" id="PF01370">
    <property type="entry name" value="Epimerase"/>
    <property type="match status" value="1"/>
</dbReference>
<dbReference type="GO" id="GO:0004029">
    <property type="term" value="F:aldehyde dehydrogenase (NAD+) activity"/>
    <property type="evidence" value="ECO:0007669"/>
    <property type="project" value="TreeGrafter"/>
</dbReference>